<reference evidence="2 3" key="1">
    <citation type="submission" date="2024-09" db="EMBL/GenBank/DDBJ databases">
        <title>Floridaenema gen nov. (Aerosakkonemataceae, Aerosakkonematales ord. nov., Cyanobacteria) from benthic tropical and subtropical fresh waters, with the description of four new species.</title>
        <authorList>
            <person name="Moretto J.A."/>
            <person name="Berthold D.E."/>
            <person name="Lefler F.W."/>
            <person name="Huang I.-S."/>
            <person name="Laughinghouse H. IV."/>
        </authorList>
    </citation>
    <scope>NUCLEOTIDE SEQUENCE [LARGE SCALE GENOMIC DNA]</scope>
    <source>
        <strain evidence="2 3">BLCC-F154</strain>
    </source>
</reference>
<accession>A0ABV4YCZ0</accession>
<dbReference type="Proteomes" id="UP001576776">
    <property type="component" value="Unassembled WGS sequence"/>
</dbReference>
<name>A0ABV4YCZ0_9CYAN</name>
<evidence type="ECO:0000313" key="2">
    <source>
        <dbReference type="EMBL" id="MFB2936692.1"/>
    </source>
</evidence>
<protein>
    <recommendedName>
        <fullName evidence="4">14-3-3 domain-containing protein</fullName>
    </recommendedName>
</protein>
<organism evidence="2 3">
    <name type="scientific">Floridaenema fluviatile BLCC-F154</name>
    <dbReference type="NCBI Taxonomy" id="3153640"/>
    <lineage>
        <taxon>Bacteria</taxon>
        <taxon>Bacillati</taxon>
        <taxon>Cyanobacteriota</taxon>
        <taxon>Cyanophyceae</taxon>
        <taxon>Oscillatoriophycideae</taxon>
        <taxon>Aerosakkonematales</taxon>
        <taxon>Aerosakkonemataceae</taxon>
        <taxon>Floridanema</taxon>
        <taxon>Floridanema fluviatile</taxon>
    </lineage>
</organism>
<evidence type="ECO:0008006" key="4">
    <source>
        <dbReference type="Google" id="ProtNLM"/>
    </source>
</evidence>
<sequence length="75" mass="8860">MLIWLDRCSLLRYSLLIREKFLDDRKMDELLALAKDAYEKAKVMYETATEIAEKWENRYQEKQAAKQQTGASGEN</sequence>
<comment type="caution">
    <text evidence="2">The sequence shown here is derived from an EMBL/GenBank/DDBJ whole genome shotgun (WGS) entry which is preliminary data.</text>
</comment>
<feature type="coiled-coil region" evidence="1">
    <location>
        <begin position="38"/>
        <end position="65"/>
    </location>
</feature>
<dbReference type="RefSeq" id="WP_413258185.1">
    <property type="nucleotide sequence ID" value="NZ_JBHFNS010000059.1"/>
</dbReference>
<gene>
    <name evidence="2" type="ORF">ACE1B6_15680</name>
</gene>
<evidence type="ECO:0000313" key="3">
    <source>
        <dbReference type="Proteomes" id="UP001576776"/>
    </source>
</evidence>
<keyword evidence="3" id="KW-1185">Reference proteome</keyword>
<proteinExistence type="predicted"/>
<dbReference type="EMBL" id="JBHFNS010000059">
    <property type="protein sequence ID" value="MFB2936692.1"/>
    <property type="molecule type" value="Genomic_DNA"/>
</dbReference>
<keyword evidence="1" id="KW-0175">Coiled coil</keyword>
<evidence type="ECO:0000256" key="1">
    <source>
        <dbReference type="SAM" id="Coils"/>
    </source>
</evidence>